<comment type="caution">
    <text evidence="1">The sequence shown here is derived from an EMBL/GenBank/DDBJ whole genome shotgun (WGS) entry which is preliminary data.</text>
</comment>
<proteinExistence type="predicted"/>
<dbReference type="Proteomes" id="UP000828048">
    <property type="component" value="Chromosome 10"/>
</dbReference>
<name>A0ACB7XKU3_9ERIC</name>
<gene>
    <name evidence="1" type="ORF">Vadar_028720</name>
</gene>
<accession>A0ACB7XKU3</accession>
<evidence type="ECO:0000313" key="1">
    <source>
        <dbReference type="EMBL" id="KAH7841355.1"/>
    </source>
</evidence>
<sequence length="81" mass="9312">MPCFKQSLLLVFFIILAALASQGWCARAMREHDQERYFKSMLENRLPRGPVPPSAPSLCHHKLDPYQQSQLSYTADYVICP</sequence>
<keyword evidence="2" id="KW-1185">Reference proteome</keyword>
<dbReference type="EMBL" id="CM037160">
    <property type="protein sequence ID" value="KAH7841355.1"/>
    <property type="molecule type" value="Genomic_DNA"/>
</dbReference>
<reference evidence="1 2" key="1">
    <citation type="journal article" date="2021" name="Hortic Res">
        <title>High-quality reference genome and annotation aids understanding of berry development for evergreen blueberry (Vaccinium darrowii).</title>
        <authorList>
            <person name="Yu J."/>
            <person name="Hulse-Kemp A.M."/>
            <person name="Babiker E."/>
            <person name="Staton M."/>
        </authorList>
    </citation>
    <scope>NUCLEOTIDE SEQUENCE [LARGE SCALE GENOMIC DNA]</scope>
    <source>
        <strain evidence="2">cv. NJ 8807/NJ 8810</strain>
        <tissue evidence="1">Young leaf</tissue>
    </source>
</reference>
<organism evidence="1 2">
    <name type="scientific">Vaccinium darrowii</name>
    <dbReference type="NCBI Taxonomy" id="229202"/>
    <lineage>
        <taxon>Eukaryota</taxon>
        <taxon>Viridiplantae</taxon>
        <taxon>Streptophyta</taxon>
        <taxon>Embryophyta</taxon>
        <taxon>Tracheophyta</taxon>
        <taxon>Spermatophyta</taxon>
        <taxon>Magnoliopsida</taxon>
        <taxon>eudicotyledons</taxon>
        <taxon>Gunneridae</taxon>
        <taxon>Pentapetalae</taxon>
        <taxon>asterids</taxon>
        <taxon>Ericales</taxon>
        <taxon>Ericaceae</taxon>
        <taxon>Vaccinioideae</taxon>
        <taxon>Vaccinieae</taxon>
        <taxon>Vaccinium</taxon>
    </lineage>
</organism>
<evidence type="ECO:0000313" key="2">
    <source>
        <dbReference type="Proteomes" id="UP000828048"/>
    </source>
</evidence>
<protein>
    <submittedName>
        <fullName evidence="1">Uncharacterized protein</fullName>
    </submittedName>
</protein>